<dbReference type="GO" id="GO:0008270">
    <property type="term" value="F:zinc ion binding"/>
    <property type="evidence" value="ECO:0007669"/>
    <property type="project" value="InterPro"/>
</dbReference>
<feature type="region of interest" description="Disordered" evidence="8">
    <location>
        <begin position="1"/>
        <end position="56"/>
    </location>
</feature>
<dbReference type="PANTHER" id="PTHR31845">
    <property type="entry name" value="FINGER DOMAIN PROTEIN, PUTATIVE-RELATED"/>
    <property type="match status" value="1"/>
</dbReference>
<keyword evidence="4" id="KW-0805">Transcription regulation</keyword>
<reference evidence="10" key="1">
    <citation type="journal article" date="2021" name="Nat. Commun.">
        <title>Genetic determinants of endophytism in the Arabidopsis root mycobiome.</title>
        <authorList>
            <person name="Mesny F."/>
            <person name="Miyauchi S."/>
            <person name="Thiergart T."/>
            <person name="Pickel B."/>
            <person name="Atanasova L."/>
            <person name="Karlsson M."/>
            <person name="Huettel B."/>
            <person name="Barry K.W."/>
            <person name="Haridas S."/>
            <person name="Chen C."/>
            <person name="Bauer D."/>
            <person name="Andreopoulos W."/>
            <person name="Pangilinan J."/>
            <person name="LaButti K."/>
            <person name="Riley R."/>
            <person name="Lipzen A."/>
            <person name="Clum A."/>
            <person name="Drula E."/>
            <person name="Henrissat B."/>
            <person name="Kohler A."/>
            <person name="Grigoriev I.V."/>
            <person name="Martin F.M."/>
            <person name="Hacquard S."/>
        </authorList>
    </citation>
    <scope>NUCLEOTIDE SEQUENCE</scope>
    <source>
        <strain evidence="10">MPI-CAGE-CH-0235</strain>
    </source>
</reference>
<dbReference type="GO" id="GO:0001216">
    <property type="term" value="F:DNA-binding transcription activator activity"/>
    <property type="evidence" value="ECO:0007669"/>
    <property type="project" value="UniProtKB-ARBA"/>
</dbReference>
<evidence type="ECO:0000313" key="11">
    <source>
        <dbReference type="Proteomes" id="UP000813444"/>
    </source>
</evidence>
<keyword evidence="6" id="KW-0804">Transcription</keyword>
<dbReference type="InterPro" id="IPR001138">
    <property type="entry name" value="Zn2Cys6_DnaBD"/>
</dbReference>
<dbReference type="CDD" id="cd00067">
    <property type="entry name" value="GAL4"/>
    <property type="match status" value="1"/>
</dbReference>
<dbReference type="FunFam" id="4.10.240.10:FF:000003">
    <property type="entry name" value="C6 transcription factor (Leu3)"/>
    <property type="match status" value="1"/>
</dbReference>
<keyword evidence="5" id="KW-0238">DNA-binding</keyword>
<dbReference type="InterPro" id="IPR051089">
    <property type="entry name" value="prtT"/>
</dbReference>
<dbReference type="GO" id="GO:0000976">
    <property type="term" value="F:transcription cis-regulatory region binding"/>
    <property type="evidence" value="ECO:0007669"/>
    <property type="project" value="TreeGrafter"/>
</dbReference>
<evidence type="ECO:0000256" key="3">
    <source>
        <dbReference type="ARBA" id="ARBA00022833"/>
    </source>
</evidence>
<dbReference type="PROSITE" id="PS00463">
    <property type="entry name" value="ZN2_CY6_FUNGAL_1"/>
    <property type="match status" value="1"/>
</dbReference>
<comment type="subcellular location">
    <subcellularLocation>
        <location evidence="1">Nucleus</location>
    </subcellularLocation>
</comment>
<evidence type="ECO:0000256" key="7">
    <source>
        <dbReference type="ARBA" id="ARBA00023242"/>
    </source>
</evidence>
<feature type="compositionally biased region" description="Polar residues" evidence="8">
    <location>
        <begin position="155"/>
        <end position="166"/>
    </location>
</feature>
<keyword evidence="2" id="KW-0479">Metal-binding</keyword>
<feature type="compositionally biased region" description="Basic and acidic residues" evidence="8">
    <location>
        <begin position="243"/>
        <end position="253"/>
    </location>
</feature>
<dbReference type="CDD" id="cd12148">
    <property type="entry name" value="fungal_TF_MHR"/>
    <property type="match status" value="1"/>
</dbReference>
<dbReference type="Pfam" id="PF00172">
    <property type="entry name" value="Zn_clus"/>
    <property type="match status" value="1"/>
</dbReference>
<keyword evidence="11" id="KW-1185">Reference proteome</keyword>
<accession>A0A8K0SW53</accession>
<dbReference type="SUPFAM" id="SSF57701">
    <property type="entry name" value="Zn2/Cys6 DNA-binding domain"/>
    <property type="match status" value="1"/>
</dbReference>
<dbReference type="EMBL" id="JAGPNK010000006">
    <property type="protein sequence ID" value="KAH7319928.1"/>
    <property type="molecule type" value="Genomic_DNA"/>
</dbReference>
<evidence type="ECO:0000259" key="9">
    <source>
        <dbReference type="PROSITE" id="PS50048"/>
    </source>
</evidence>
<evidence type="ECO:0000256" key="1">
    <source>
        <dbReference type="ARBA" id="ARBA00004123"/>
    </source>
</evidence>
<dbReference type="Gene3D" id="4.10.240.10">
    <property type="entry name" value="Zn(2)-C6 fungal-type DNA-binding domain"/>
    <property type="match status" value="1"/>
</dbReference>
<feature type="compositionally biased region" description="Polar residues" evidence="8">
    <location>
        <begin position="724"/>
        <end position="746"/>
    </location>
</feature>
<gene>
    <name evidence="10" type="ORF">B0I35DRAFT_352111</name>
</gene>
<evidence type="ECO:0000256" key="6">
    <source>
        <dbReference type="ARBA" id="ARBA00023163"/>
    </source>
</evidence>
<dbReference type="GO" id="GO:0005634">
    <property type="term" value="C:nucleus"/>
    <property type="evidence" value="ECO:0007669"/>
    <property type="project" value="UniProtKB-SubCell"/>
</dbReference>
<evidence type="ECO:0000256" key="8">
    <source>
        <dbReference type="SAM" id="MobiDB-lite"/>
    </source>
</evidence>
<sequence length="873" mass="95704">MHGGSRAPDSDSSSPSNPYYPGAASASLNDSINDDHEDHDNHASEGQDHESAEHKKMRACEACRGLKVRCEPDPDNEDAPCRRCSKAGRNCVVTLPTRKRRKKTDSRVAELEKKIDALTASLSARGSLPAAALPPPPHPHPIMPATSVSALPGSLSASTNSPNAASVGSPPVPQRPSGAMSSDESSGPTFWGNRRWGSSTTPTPPIPQGPFQQPMAGSAPREQIPAPFPPPMVMAGQKRKGSERRDLADDSRGKSPAKASTPTIFSKSIEGDVVDRGILSMDLAAELFARYNDRMVKHVPAVIFPPHMTVADLRKNKPTLFVAVMAVTSSMFPNIQRTLQRELMLLFAEKVFLSGEKSLEIVQALQLSVIWYYPPENYEELKFYQLVHIGAIMAIDIGLGKKPSLPRRGVPSFTWNSHPFRRQAPCDPLSIEGRRTWLVAHFLCANTSMALRRPILIRWTPFMSQCVEVLQSSPDAAPSDKYLCHLIWTHRLGEEVGLRFSLDDEDAGTTITDSRVQHSLRAMELDAKKYRASVPKELHQTTLKMGFDFISLYMHEVALRSDTSWRPPFNTDQLTDGILNSEPLSPAQVNAFSACLDAVNSLFTTFLELPIDVIHDLPVYCFVRVAYSIVLLLKMYFSLSSSNGELGKIIEKNDLRVEFYLENLLEKFRAAAADDKCRPAAKFLLVLAMLRSWFFKQTKEGDRPGVEMSDNPTLSEDNSRPVPQHNTPLQLLSEVATSGNSSTSSAVAPPNPPLPPPMYSSLPNDRQPFFFHDRPPSLGPQAAAGPSNHNMGGGSATDFAASSAWMAPGTAPADLGIGFPGNSDRFLDSLGIGLDSGNPQDMYEGSVKMFMGMSEPWFNDVIQDLPNGNMFPF</sequence>
<feature type="compositionally biased region" description="Polar residues" evidence="8">
    <location>
        <begin position="179"/>
        <end position="188"/>
    </location>
</feature>
<dbReference type="AlphaFoldDB" id="A0A8K0SW53"/>
<feature type="domain" description="Zn(2)-C6 fungal-type" evidence="9">
    <location>
        <begin position="59"/>
        <end position="93"/>
    </location>
</feature>
<dbReference type="Proteomes" id="UP000813444">
    <property type="component" value="Unassembled WGS sequence"/>
</dbReference>
<evidence type="ECO:0000256" key="2">
    <source>
        <dbReference type="ARBA" id="ARBA00022723"/>
    </source>
</evidence>
<organism evidence="10 11">
    <name type="scientific">Stachybotrys elegans</name>
    <dbReference type="NCBI Taxonomy" id="80388"/>
    <lineage>
        <taxon>Eukaryota</taxon>
        <taxon>Fungi</taxon>
        <taxon>Dikarya</taxon>
        <taxon>Ascomycota</taxon>
        <taxon>Pezizomycotina</taxon>
        <taxon>Sordariomycetes</taxon>
        <taxon>Hypocreomycetidae</taxon>
        <taxon>Hypocreales</taxon>
        <taxon>Stachybotryaceae</taxon>
        <taxon>Stachybotrys</taxon>
    </lineage>
</organism>
<protein>
    <recommendedName>
        <fullName evidence="9">Zn(2)-C6 fungal-type domain-containing protein</fullName>
    </recommendedName>
</protein>
<evidence type="ECO:0000313" key="10">
    <source>
        <dbReference type="EMBL" id="KAH7319928.1"/>
    </source>
</evidence>
<keyword evidence="3" id="KW-0862">Zinc</keyword>
<evidence type="ECO:0000256" key="4">
    <source>
        <dbReference type="ARBA" id="ARBA00023015"/>
    </source>
</evidence>
<feature type="compositionally biased region" description="Pro residues" evidence="8">
    <location>
        <begin position="132"/>
        <end position="142"/>
    </location>
</feature>
<feature type="region of interest" description="Disordered" evidence="8">
    <location>
        <begin position="701"/>
        <end position="795"/>
    </location>
</feature>
<feature type="compositionally biased region" description="Low complexity" evidence="8">
    <location>
        <begin position="1"/>
        <end position="27"/>
    </location>
</feature>
<evidence type="ECO:0000256" key="5">
    <source>
        <dbReference type="ARBA" id="ARBA00023125"/>
    </source>
</evidence>
<feature type="compositionally biased region" description="Pro residues" evidence="8">
    <location>
        <begin position="749"/>
        <end position="758"/>
    </location>
</feature>
<dbReference type="PANTHER" id="PTHR31845:SF39">
    <property type="entry name" value="TRANSCRIPTION FACTOR PBCR-RELATED"/>
    <property type="match status" value="1"/>
</dbReference>
<dbReference type="InterPro" id="IPR036864">
    <property type="entry name" value="Zn2-C6_fun-type_DNA-bd_sf"/>
</dbReference>
<dbReference type="OrthoDB" id="8062037at2759"/>
<feature type="region of interest" description="Disordered" evidence="8">
    <location>
        <begin position="127"/>
        <end position="262"/>
    </location>
</feature>
<proteinExistence type="predicted"/>
<comment type="caution">
    <text evidence="10">The sequence shown here is derived from an EMBL/GenBank/DDBJ whole genome shotgun (WGS) entry which is preliminary data.</text>
</comment>
<feature type="compositionally biased region" description="Basic and acidic residues" evidence="8">
    <location>
        <begin position="33"/>
        <end position="56"/>
    </location>
</feature>
<dbReference type="SMART" id="SM00066">
    <property type="entry name" value="GAL4"/>
    <property type="match status" value="1"/>
</dbReference>
<name>A0A8K0SW53_9HYPO</name>
<dbReference type="PROSITE" id="PS50048">
    <property type="entry name" value="ZN2_CY6_FUNGAL_2"/>
    <property type="match status" value="1"/>
</dbReference>
<dbReference type="GO" id="GO:0000981">
    <property type="term" value="F:DNA-binding transcription factor activity, RNA polymerase II-specific"/>
    <property type="evidence" value="ECO:0007669"/>
    <property type="project" value="InterPro"/>
</dbReference>
<keyword evidence="7" id="KW-0539">Nucleus</keyword>